<dbReference type="Ensembl" id="ENSSORT00005002966.1">
    <property type="protein sequence ID" value="ENSSORP00005002881.1"/>
    <property type="gene ID" value="ENSSORG00005001797.1"/>
</dbReference>
<dbReference type="PANTHER" id="PTHR10511">
    <property type="entry name" value="GRANULOCYTE COLONY-STIMULATING FACTOR"/>
    <property type="match status" value="1"/>
</dbReference>
<keyword evidence="2" id="KW-1185">Reference proteome</keyword>
<dbReference type="InterPro" id="IPR040117">
    <property type="entry name" value="GCSF/MGF"/>
</dbReference>
<protein>
    <submittedName>
        <fullName evidence="1">Uncharacterized LOC115410212</fullName>
    </submittedName>
</protein>
<reference evidence="1" key="2">
    <citation type="submission" date="2025-08" db="UniProtKB">
        <authorList>
            <consortium name="Ensembl"/>
        </authorList>
    </citation>
    <scope>IDENTIFICATION</scope>
</reference>
<name>A0A672YFK1_9TELE</name>
<dbReference type="InParanoid" id="A0A672YFK1"/>
<sequence>MATVARCAPLPAAQSALVADPQFQQSVQWSHTLVQKILLSIPETHKSCIHTETLRLNSTENAKLQLMASSIGIRSAPALRVVSEDFTVETGLTRMSEGLQLHRDLLASVSPRLTNTGKVDELMGDIKDLVVHVNKMLKMVRTEVTAQPTPTPVNLQMPGEYEVQVAAHLTLVQLQTFGQDMVRSLRSMEQNEDKEADG</sequence>
<evidence type="ECO:0000313" key="1">
    <source>
        <dbReference type="Ensembl" id="ENSSORP00005002881.1"/>
    </source>
</evidence>
<accession>A0A672YFK1</accession>
<reference evidence="1" key="1">
    <citation type="submission" date="2019-06" db="EMBL/GenBank/DDBJ databases">
        <authorList>
            <consortium name="Wellcome Sanger Institute Data Sharing"/>
        </authorList>
    </citation>
    <scope>NUCLEOTIDE SEQUENCE [LARGE SCALE GENOMIC DNA]</scope>
</reference>
<dbReference type="GO" id="GO:0005125">
    <property type="term" value="F:cytokine activity"/>
    <property type="evidence" value="ECO:0007669"/>
    <property type="project" value="InterPro"/>
</dbReference>
<dbReference type="Gene3D" id="1.20.1250.10">
    <property type="match status" value="1"/>
</dbReference>
<organism evidence="1 2">
    <name type="scientific">Sphaeramia orbicularis</name>
    <name type="common">orbiculate cardinalfish</name>
    <dbReference type="NCBI Taxonomy" id="375764"/>
    <lineage>
        <taxon>Eukaryota</taxon>
        <taxon>Metazoa</taxon>
        <taxon>Chordata</taxon>
        <taxon>Craniata</taxon>
        <taxon>Vertebrata</taxon>
        <taxon>Euteleostomi</taxon>
        <taxon>Actinopterygii</taxon>
        <taxon>Neopterygii</taxon>
        <taxon>Teleostei</taxon>
        <taxon>Neoteleostei</taxon>
        <taxon>Acanthomorphata</taxon>
        <taxon>Gobiaria</taxon>
        <taxon>Kurtiformes</taxon>
        <taxon>Apogonoidei</taxon>
        <taxon>Apogonidae</taxon>
        <taxon>Apogoninae</taxon>
        <taxon>Sphaeramia</taxon>
    </lineage>
</organism>
<proteinExistence type="predicted"/>
<dbReference type="Proteomes" id="UP000472271">
    <property type="component" value="Chromosome 19"/>
</dbReference>
<gene>
    <name evidence="1" type="primary">csf3a</name>
</gene>
<dbReference type="SUPFAM" id="SSF47266">
    <property type="entry name" value="4-helical cytokines"/>
    <property type="match status" value="1"/>
</dbReference>
<dbReference type="AlphaFoldDB" id="A0A672YFK1"/>
<reference evidence="1" key="3">
    <citation type="submission" date="2025-09" db="UniProtKB">
        <authorList>
            <consortium name="Ensembl"/>
        </authorList>
    </citation>
    <scope>IDENTIFICATION</scope>
</reference>
<evidence type="ECO:0000313" key="2">
    <source>
        <dbReference type="Proteomes" id="UP000472271"/>
    </source>
</evidence>
<dbReference type="GO" id="GO:0045639">
    <property type="term" value="P:positive regulation of myeloid cell differentiation"/>
    <property type="evidence" value="ECO:0007669"/>
    <property type="project" value="InterPro"/>
</dbReference>
<dbReference type="PANTHER" id="PTHR10511:SF2">
    <property type="entry name" value="GRANULOCYTE COLONY-STIMULATING FACTOR"/>
    <property type="match status" value="1"/>
</dbReference>
<dbReference type="InterPro" id="IPR009079">
    <property type="entry name" value="4_helix_cytokine-like_core"/>
</dbReference>